<evidence type="ECO:0000313" key="6">
    <source>
        <dbReference type="Proteomes" id="UP000037460"/>
    </source>
</evidence>
<keyword evidence="5" id="KW-0378">Hydrolase</keyword>
<sequence length="346" mass="37801">MRALPIRRLFAALGPAAIAATVASASYPIGTPSQAWRAAEKAAWRASRVVQRSYKDEVLQKLNRLPEKPFVLQQYGQLSDDPTRYPLFSVRTRDWSPDKPSVLITGGVHGYEKSGVQGAILFLMEHAERYSKYFNILVVPCVSPWGYETIERWNAQAIDPNRSFNPNGEVVPGRSFNPEPGTEESLALISHLGSLGVEQWMCHVDLHETTNTDETEFRPAKAARDGSEYVPGVIPDGFYLVANLENAQPAWHAAIIKAVREVTHIAPADAGGKIIDEPVIQEGVIGIPPPALIGLCAGVTNAPYATTTEVYPDSPRATDEQCNRAQVVAISAALDYIMQVGGKEEL</sequence>
<comment type="caution">
    <text evidence="5">The sequence shown here is derived from an EMBL/GenBank/DDBJ whole genome shotgun (WGS) entry which is preliminary data.</text>
</comment>
<dbReference type="AlphaFoldDB" id="A0A0M0JQE4"/>
<dbReference type="Pfam" id="PF10994">
    <property type="entry name" value="DUF2817"/>
    <property type="match status" value="1"/>
</dbReference>
<keyword evidence="3" id="KW-0732">Signal</keyword>
<keyword evidence="5" id="KW-0121">Carboxypeptidase</keyword>
<dbReference type="GO" id="GO:0008270">
    <property type="term" value="F:zinc ion binding"/>
    <property type="evidence" value="ECO:0007669"/>
    <property type="project" value="InterPro"/>
</dbReference>
<organism evidence="5 6">
    <name type="scientific">Chrysochromulina tobinii</name>
    <dbReference type="NCBI Taxonomy" id="1460289"/>
    <lineage>
        <taxon>Eukaryota</taxon>
        <taxon>Haptista</taxon>
        <taxon>Haptophyta</taxon>
        <taxon>Prymnesiophyceae</taxon>
        <taxon>Prymnesiales</taxon>
        <taxon>Chrysochromulinaceae</taxon>
        <taxon>Chrysochromulina</taxon>
    </lineage>
</organism>
<comment type="similarity">
    <text evidence="1 2">Belongs to the peptidase M14 family.</text>
</comment>
<accession>A0A0M0JQE4</accession>
<proteinExistence type="inferred from homology"/>
<evidence type="ECO:0000256" key="3">
    <source>
        <dbReference type="SAM" id="SignalP"/>
    </source>
</evidence>
<dbReference type="Gene3D" id="3.40.630.10">
    <property type="entry name" value="Zn peptidases"/>
    <property type="match status" value="1"/>
</dbReference>
<comment type="caution">
    <text evidence="2">Lacks conserved residue(s) required for the propagation of feature annotation.</text>
</comment>
<evidence type="ECO:0000256" key="1">
    <source>
        <dbReference type="ARBA" id="ARBA00005988"/>
    </source>
</evidence>
<dbReference type="PROSITE" id="PS52035">
    <property type="entry name" value="PEPTIDASE_M14"/>
    <property type="match status" value="1"/>
</dbReference>
<dbReference type="GO" id="GO:0004181">
    <property type="term" value="F:metallocarboxypeptidase activity"/>
    <property type="evidence" value="ECO:0007669"/>
    <property type="project" value="InterPro"/>
</dbReference>
<reference evidence="6" key="1">
    <citation type="journal article" date="2015" name="PLoS Genet.">
        <title>Genome Sequence and Transcriptome Analyses of Chrysochromulina tobin: Metabolic Tools for Enhanced Algal Fitness in the Prominent Order Prymnesiales (Haptophyceae).</title>
        <authorList>
            <person name="Hovde B.T."/>
            <person name="Deodato C.R."/>
            <person name="Hunsperger H.M."/>
            <person name="Ryken S.A."/>
            <person name="Yost W."/>
            <person name="Jha R.K."/>
            <person name="Patterson J."/>
            <person name="Monnat R.J. Jr."/>
            <person name="Barlow S.B."/>
            <person name="Starkenburg S.R."/>
            <person name="Cattolico R.A."/>
        </authorList>
    </citation>
    <scope>NUCLEOTIDE SEQUENCE</scope>
    <source>
        <strain evidence="6">CCMP291</strain>
    </source>
</reference>
<feature type="domain" description="Peptidase M14" evidence="4">
    <location>
        <begin position="50"/>
        <end position="346"/>
    </location>
</feature>
<dbReference type="EMBL" id="JWZX01002509">
    <property type="protein sequence ID" value="KOO28826.1"/>
    <property type="molecule type" value="Genomic_DNA"/>
</dbReference>
<dbReference type="Proteomes" id="UP000037460">
    <property type="component" value="Unassembled WGS sequence"/>
</dbReference>
<name>A0A0M0JQE4_9EUKA</name>
<gene>
    <name evidence="5" type="ORF">Ctob_008713</name>
</gene>
<keyword evidence="5" id="KW-0645">Protease</keyword>
<dbReference type="GO" id="GO:0006508">
    <property type="term" value="P:proteolysis"/>
    <property type="evidence" value="ECO:0007669"/>
    <property type="project" value="InterPro"/>
</dbReference>
<feature type="signal peptide" evidence="3">
    <location>
        <begin position="1"/>
        <end position="25"/>
    </location>
</feature>
<dbReference type="OrthoDB" id="407729at2759"/>
<dbReference type="SUPFAM" id="SSF53187">
    <property type="entry name" value="Zn-dependent exopeptidases"/>
    <property type="match status" value="1"/>
</dbReference>
<feature type="chain" id="PRO_5005601979" evidence="3">
    <location>
        <begin position="26"/>
        <end position="346"/>
    </location>
</feature>
<dbReference type="CDD" id="cd06231">
    <property type="entry name" value="M14_REP34-like"/>
    <property type="match status" value="1"/>
</dbReference>
<evidence type="ECO:0000256" key="2">
    <source>
        <dbReference type="PROSITE-ProRule" id="PRU01379"/>
    </source>
</evidence>
<keyword evidence="6" id="KW-1185">Reference proteome</keyword>
<protein>
    <submittedName>
        <fullName evidence="5">Zinc carboxypeptidase family protein</fullName>
    </submittedName>
</protein>
<dbReference type="InterPro" id="IPR021259">
    <property type="entry name" value="DUF2817"/>
</dbReference>
<evidence type="ECO:0000259" key="4">
    <source>
        <dbReference type="PROSITE" id="PS52035"/>
    </source>
</evidence>
<evidence type="ECO:0000313" key="5">
    <source>
        <dbReference type="EMBL" id="KOO28826.1"/>
    </source>
</evidence>
<dbReference type="InterPro" id="IPR000834">
    <property type="entry name" value="Peptidase_M14"/>
</dbReference>